<dbReference type="Proteomes" id="UP000007129">
    <property type="component" value="Unassembled WGS sequence"/>
</dbReference>
<comment type="caution">
    <text evidence="1">The sequence shown here is derived from an EMBL/GenBank/DDBJ whole genome shotgun (WGS) entry which is preliminary data.</text>
</comment>
<proteinExistence type="predicted"/>
<evidence type="ECO:0000313" key="1">
    <source>
        <dbReference type="EMBL" id="EKG18687.1"/>
    </source>
</evidence>
<reference evidence="1 2" key="1">
    <citation type="journal article" date="2012" name="BMC Genomics">
        <title>Tools to kill: Genome of one of the most destructive plant pathogenic fungi Macrophomina phaseolina.</title>
        <authorList>
            <person name="Islam M.S."/>
            <person name="Haque M.S."/>
            <person name="Islam M.M."/>
            <person name="Emdad E.M."/>
            <person name="Halim A."/>
            <person name="Hossen Q.M.M."/>
            <person name="Hossain M.Z."/>
            <person name="Ahmed B."/>
            <person name="Rahim S."/>
            <person name="Rahman M.S."/>
            <person name="Alam M.M."/>
            <person name="Hou S."/>
            <person name="Wan X."/>
            <person name="Saito J.A."/>
            <person name="Alam M."/>
        </authorList>
    </citation>
    <scope>NUCLEOTIDE SEQUENCE [LARGE SCALE GENOMIC DNA]</scope>
    <source>
        <strain evidence="1 2">MS6</strain>
    </source>
</reference>
<protein>
    <submittedName>
        <fullName evidence="1">Uncharacterized protein</fullName>
    </submittedName>
</protein>
<dbReference type="AlphaFoldDB" id="K2S154"/>
<evidence type="ECO:0000313" key="2">
    <source>
        <dbReference type="Proteomes" id="UP000007129"/>
    </source>
</evidence>
<organism evidence="1 2">
    <name type="scientific">Macrophomina phaseolina (strain MS6)</name>
    <name type="common">Charcoal rot fungus</name>
    <dbReference type="NCBI Taxonomy" id="1126212"/>
    <lineage>
        <taxon>Eukaryota</taxon>
        <taxon>Fungi</taxon>
        <taxon>Dikarya</taxon>
        <taxon>Ascomycota</taxon>
        <taxon>Pezizomycotina</taxon>
        <taxon>Dothideomycetes</taxon>
        <taxon>Dothideomycetes incertae sedis</taxon>
        <taxon>Botryosphaeriales</taxon>
        <taxon>Botryosphaeriaceae</taxon>
        <taxon>Macrophomina</taxon>
    </lineage>
</organism>
<name>K2S154_MACPH</name>
<dbReference type="HOGENOM" id="CLU_1917432_0_0_1"/>
<sequence length="132" mass="15158">MMARNIRITEPMLLPTATATERNVIPPRVARRINLTSATTRIRPPSTTPQLVRSQTGYLRLDAPLSVRMRSRLRRFTYKVMRLFGKKAAPSPEEAQCPCWQHPPDGWRFCKYDDHVAEGIKKIAAREAALTW</sequence>
<dbReference type="VEuPathDB" id="FungiDB:MPH_04033"/>
<gene>
    <name evidence="1" type="ORF">MPH_04033</name>
</gene>
<dbReference type="InParanoid" id="K2S154"/>
<dbReference type="OrthoDB" id="3942688at2759"/>
<accession>K2S154</accession>
<dbReference type="EMBL" id="AHHD01000180">
    <property type="protein sequence ID" value="EKG18687.1"/>
    <property type="molecule type" value="Genomic_DNA"/>
</dbReference>